<evidence type="ECO:0000313" key="3">
    <source>
        <dbReference type="Proteomes" id="UP000657385"/>
    </source>
</evidence>
<sequence>MEPTTLETPRLHLRQFTEADIDTITEVCQDVQLQRMTSVPVPYTRAHAEGFVREIIPQGWITETLLNFGVFRKDTDALVASVGIHGHRFRTDGNAEIGYWTAPEQRRQGFTAEAVAVVCDWAFTELDVVRMEWRAVAGNVGSRAVAEKVGFRFEGTLRGATVHRGRRRDAWIGGLLSTDRVAADRLSTDHARRPGRGA</sequence>
<dbReference type="GO" id="GO:1990189">
    <property type="term" value="F:protein N-terminal-serine acetyltransferase activity"/>
    <property type="evidence" value="ECO:0007669"/>
    <property type="project" value="TreeGrafter"/>
</dbReference>
<dbReference type="SUPFAM" id="SSF55729">
    <property type="entry name" value="Acyl-CoA N-acyltransferases (Nat)"/>
    <property type="match status" value="1"/>
</dbReference>
<evidence type="ECO:0000313" key="2">
    <source>
        <dbReference type="EMBL" id="MBF9072499.1"/>
    </source>
</evidence>
<dbReference type="GO" id="GO:0005737">
    <property type="term" value="C:cytoplasm"/>
    <property type="evidence" value="ECO:0007669"/>
    <property type="project" value="TreeGrafter"/>
</dbReference>
<feature type="domain" description="N-acetyltransferase" evidence="1">
    <location>
        <begin position="11"/>
        <end position="169"/>
    </location>
</feature>
<comment type="caution">
    <text evidence="2">The sequence shown here is derived from an EMBL/GenBank/DDBJ whole genome shotgun (WGS) entry which is preliminary data.</text>
</comment>
<dbReference type="Proteomes" id="UP000657385">
    <property type="component" value="Unassembled WGS sequence"/>
</dbReference>
<proteinExistence type="predicted"/>
<reference evidence="2" key="1">
    <citation type="submission" date="2020-11" db="EMBL/GenBank/DDBJ databases">
        <title>Isolation and identification of active actinomycetes.</title>
        <authorList>
            <person name="Yu B."/>
        </authorList>
    </citation>
    <scope>NUCLEOTIDE SEQUENCE</scope>
    <source>
        <strain evidence="2">NEAU-YB345</strain>
    </source>
</reference>
<dbReference type="RefSeq" id="WP_196197652.1">
    <property type="nucleotide sequence ID" value="NZ_JADPRT010000016.1"/>
</dbReference>
<dbReference type="InterPro" id="IPR051908">
    <property type="entry name" value="Ribosomal_N-acetyltransferase"/>
</dbReference>
<dbReference type="InterPro" id="IPR000182">
    <property type="entry name" value="GNAT_dom"/>
</dbReference>
<organism evidence="2 3">
    <name type="scientific">Streptacidiphilus fuscans</name>
    <dbReference type="NCBI Taxonomy" id="2789292"/>
    <lineage>
        <taxon>Bacteria</taxon>
        <taxon>Bacillati</taxon>
        <taxon>Actinomycetota</taxon>
        <taxon>Actinomycetes</taxon>
        <taxon>Kitasatosporales</taxon>
        <taxon>Streptomycetaceae</taxon>
        <taxon>Streptacidiphilus</taxon>
    </lineage>
</organism>
<name>A0A931FJ83_9ACTN</name>
<dbReference type="GO" id="GO:0008999">
    <property type="term" value="F:protein-N-terminal-alanine acetyltransferase activity"/>
    <property type="evidence" value="ECO:0007669"/>
    <property type="project" value="TreeGrafter"/>
</dbReference>
<dbReference type="PROSITE" id="PS51186">
    <property type="entry name" value="GNAT"/>
    <property type="match status" value="1"/>
</dbReference>
<dbReference type="EMBL" id="JADPRT010000016">
    <property type="protein sequence ID" value="MBF9072499.1"/>
    <property type="molecule type" value="Genomic_DNA"/>
</dbReference>
<dbReference type="Pfam" id="PF13302">
    <property type="entry name" value="Acetyltransf_3"/>
    <property type="match status" value="1"/>
</dbReference>
<accession>A0A931FJ83</accession>
<dbReference type="PANTHER" id="PTHR43441:SF10">
    <property type="entry name" value="ACETYLTRANSFERASE"/>
    <property type="match status" value="1"/>
</dbReference>
<dbReference type="Gene3D" id="3.40.630.30">
    <property type="match status" value="1"/>
</dbReference>
<dbReference type="PANTHER" id="PTHR43441">
    <property type="entry name" value="RIBOSOMAL-PROTEIN-SERINE ACETYLTRANSFERASE"/>
    <property type="match status" value="1"/>
</dbReference>
<keyword evidence="3" id="KW-1185">Reference proteome</keyword>
<protein>
    <submittedName>
        <fullName evidence="2">GNAT family N-acetyltransferase</fullName>
    </submittedName>
</protein>
<dbReference type="InterPro" id="IPR016181">
    <property type="entry name" value="Acyl_CoA_acyltransferase"/>
</dbReference>
<evidence type="ECO:0000259" key="1">
    <source>
        <dbReference type="PROSITE" id="PS51186"/>
    </source>
</evidence>
<dbReference type="AlphaFoldDB" id="A0A931FJ83"/>
<gene>
    <name evidence="2" type="ORF">I2501_31210</name>
</gene>